<sequence>MTNAEKEQSLLDFPEIQALKDVLLDIAPAREFCIAYSGGLDSRFLAFCAKQLGFKAHLLHIIGPQIAPDETALALKDAEALGYEPLLVPASSLSLPELARAGTRRCYVCKRHLFETLKDIARKMECEGPVCDGTNTSDLAVYRPGIQALEELHVFSPLAMAGISKPRIREIGRAVGFPNPEQAARPCLLTRFPYGTTPTQGELEALADAELFVANDPFGAKLRFRIRMPNKTTTLLHVEKKSFDAVPDADIELETLIGKLGQKFGNRLPGLRAEVLESLSGYYDRLQQPES</sequence>
<dbReference type="PANTHER" id="PTHR43169:SF2">
    <property type="entry name" value="NAD_GMP SYNTHASE DOMAIN-CONTAINING PROTEIN"/>
    <property type="match status" value="1"/>
</dbReference>
<dbReference type="AlphaFoldDB" id="A0A6I1EVA5"/>
<dbReference type="RefSeq" id="WP_152159059.1">
    <property type="nucleotide sequence ID" value="NZ_WEHX01000112.1"/>
</dbReference>
<gene>
    <name evidence="1" type="ORF">GBM95_10560</name>
</gene>
<dbReference type="InterPro" id="IPR052188">
    <property type="entry name" value="Ni-pincer_cofactor_biosynth"/>
</dbReference>
<dbReference type="PANTHER" id="PTHR43169">
    <property type="entry name" value="EXSB FAMILY PROTEIN"/>
    <property type="match status" value="1"/>
</dbReference>
<accession>A0A6I1EVA5</accession>
<reference evidence="1 2" key="1">
    <citation type="submission" date="2019-10" db="EMBL/GenBank/DDBJ databases">
        <title>Genome diversity of Sutterella seckii.</title>
        <authorList>
            <person name="Chaplin A.V."/>
            <person name="Sokolova S.R."/>
            <person name="Mosin K.A."/>
            <person name="Ivanova E.L."/>
            <person name="Kochetkova T.O."/>
            <person name="Goltsov A.Y."/>
            <person name="Trofimov D.Y."/>
            <person name="Efimov B.A."/>
        </authorList>
    </citation>
    <scope>NUCLEOTIDE SEQUENCE [LARGE SCALE GENOMIC DNA]</scope>
    <source>
        <strain evidence="1 2">ASD393</strain>
    </source>
</reference>
<comment type="caution">
    <text evidence="1">The sequence shown here is derived from an EMBL/GenBank/DDBJ whole genome shotgun (WGS) entry which is preliminary data.</text>
</comment>
<dbReference type="InterPro" id="IPR014729">
    <property type="entry name" value="Rossmann-like_a/b/a_fold"/>
</dbReference>
<dbReference type="EMBL" id="WEHX01000112">
    <property type="protein sequence ID" value="KAB7653977.1"/>
    <property type="molecule type" value="Genomic_DNA"/>
</dbReference>
<evidence type="ECO:0000313" key="1">
    <source>
        <dbReference type="EMBL" id="KAB7653977.1"/>
    </source>
</evidence>
<dbReference type="SUPFAM" id="SSF52402">
    <property type="entry name" value="Adenine nucleotide alpha hydrolases-like"/>
    <property type="match status" value="1"/>
</dbReference>
<dbReference type="OrthoDB" id="9776919at2"/>
<proteinExistence type="predicted"/>
<evidence type="ECO:0000313" key="2">
    <source>
        <dbReference type="Proteomes" id="UP000430564"/>
    </source>
</evidence>
<protein>
    <recommendedName>
        <fullName evidence="3">ATP-dependent sacrificial sulfur transferase LarE</fullName>
    </recommendedName>
</protein>
<evidence type="ECO:0008006" key="3">
    <source>
        <dbReference type="Google" id="ProtNLM"/>
    </source>
</evidence>
<organism evidence="1 2">
    <name type="scientific">Sutterella seckii</name>
    <dbReference type="NCBI Taxonomy" id="1944635"/>
    <lineage>
        <taxon>Bacteria</taxon>
        <taxon>Pseudomonadati</taxon>
        <taxon>Pseudomonadota</taxon>
        <taxon>Betaproteobacteria</taxon>
        <taxon>Burkholderiales</taxon>
        <taxon>Sutterellaceae</taxon>
        <taxon>Sutterella</taxon>
    </lineage>
</organism>
<name>A0A6I1EVA5_9BURK</name>
<dbReference type="Gene3D" id="3.40.50.620">
    <property type="entry name" value="HUPs"/>
    <property type="match status" value="1"/>
</dbReference>
<dbReference type="Proteomes" id="UP000430564">
    <property type="component" value="Unassembled WGS sequence"/>
</dbReference>